<evidence type="ECO:0000313" key="1">
    <source>
        <dbReference type="EMBL" id="KAL2292705.1"/>
    </source>
</evidence>
<dbReference type="Proteomes" id="UP001600888">
    <property type="component" value="Unassembled WGS sequence"/>
</dbReference>
<keyword evidence="2" id="KW-1185">Reference proteome</keyword>
<sequence length="109" mass="12389">MFPSMMIYRRRLLQASQTALVPCLPLNNTTTTTPNSLDLEHTQITTTNHLDYPLKYVASPFTTYTAVAFFQSIHPYLGWQLRQDCGHPSMLATIVHCQIPSQPDADFFV</sequence>
<comment type="caution">
    <text evidence="1">The sequence shown here is derived from an EMBL/GenBank/DDBJ whole genome shotgun (WGS) entry which is preliminary data.</text>
</comment>
<protein>
    <submittedName>
        <fullName evidence="1">Uncharacterized protein</fullName>
    </submittedName>
</protein>
<proteinExistence type="predicted"/>
<accession>A0ABR4FDT2</accession>
<dbReference type="EMBL" id="JBAWTH010000002">
    <property type="protein sequence ID" value="KAL2292705.1"/>
    <property type="molecule type" value="Genomic_DNA"/>
</dbReference>
<reference evidence="1 2" key="1">
    <citation type="submission" date="2024-03" db="EMBL/GenBank/DDBJ databases">
        <title>A high-quality draft genome sequence of Diaporthe vaccinii, a causative agent of upright dieback and viscid rot disease in cranberry plants.</title>
        <authorList>
            <person name="Sarrasin M."/>
            <person name="Lang B.F."/>
            <person name="Burger G."/>
        </authorList>
    </citation>
    <scope>NUCLEOTIDE SEQUENCE [LARGE SCALE GENOMIC DNA]</scope>
    <source>
        <strain evidence="1 2">IS7</strain>
    </source>
</reference>
<evidence type="ECO:0000313" key="2">
    <source>
        <dbReference type="Proteomes" id="UP001600888"/>
    </source>
</evidence>
<gene>
    <name evidence="1" type="ORF">FJTKL_07797</name>
</gene>
<organism evidence="1 2">
    <name type="scientific">Diaporthe vaccinii</name>
    <dbReference type="NCBI Taxonomy" id="105482"/>
    <lineage>
        <taxon>Eukaryota</taxon>
        <taxon>Fungi</taxon>
        <taxon>Dikarya</taxon>
        <taxon>Ascomycota</taxon>
        <taxon>Pezizomycotina</taxon>
        <taxon>Sordariomycetes</taxon>
        <taxon>Sordariomycetidae</taxon>
        <taxon>Diaporthales</taxon>
        <taxon>Diaporthaceae</taxon>
        <taxon>Diaporthe</taxon>
        <taxon>Diaporthe eres species complex</taxon>
    </lineage>
</organism>
<name>A0ABR4FDT2_9PEZI</name>